<dbReference type="AlphaFoldDB" id="A0A8M1EYB8"/>
<sequence>MASRLAATVALPGPSEPLAPGRPRATHARVPPGPDTPNFNTRARAAARYQRQGRPQSPGRSAPVTPLPKGLTTGGGGRGEREDTGRRRFPRVYRKPAECRDQGTGVPWSPHCCAPPRAVQLRPGCEAWCGAPGTRGSVCARSRRAPRDWHAGPVIWGSESRHLCRWHGPVFQRKREEGRRPDGGGDQRKGPNLFLWHANLTPFLPVWHQEREVAFSCLYGHIHLLSVLSLAGASQGLTAADTGTWEVQPKGTGPTGLREPSRRVKNGSRANRHCKDKGSSNDPHPY</sequence>
<feature type="region of interest" description="Disordered" evidence="1">
    <location>
        <begin position="1"/>
        <end position="90"/>
    </location>
</feature>
<name>A0A8M1EYB8_URSMA</name>
<feature type="region of interest" description="Disordered" evidence="1">
    <location>
        <begin position="244"/>
        <end position="286"/>
    </location>
</feature>
<gene>
    <name evidence="3" type="primary">LOC103663228</name>
</gene>
<accession>A0A8M1EYB8</accession>
<feature type="compositionally biased region" description="Basic residues" evidence="1">
    <location>
        <begin position="263"/>
        <end position="275"/>
    </location>
</feature>
<evidence type="ECO:0000256" key="1">
    <source>
        <dbReference type="SAM" id="MobiDB-lite"/>
    </source>
</evidence>
<proteinExistence type="predicted"/>
<keyword evidence="2" id="KW-1185">Reference proteome</keyword>
<dbReference type="GeneID" id="103663228"/>
<dbReference type="Proteomes" id="UP000261680">
    <property type="component" value="Unplaced"/>
</dbReference>
<reference evidence="3" key="1">
    <citation type="submission" date="2025-08" db="UniProtKB">
        <authorList>
            <consortium name="RefSeq"/>
        </authorList>
    </citation>
    <scope>IDENTIFICATION</scope>
    <source>
        <tissue evidence="3">Whole blood</tissue>
    </source>
</reference>
<dbReference type="RefSeq" id="XP_040476068.1">
    <property type="nucleotide sequence ID" value="XM_040620134.1"/>
</dbReference>
<organism evidence="2 3">
    <name type="scientific">Ursus maritimus</name>
    <name type="common">Polar bear</name>
    <name type="synonym">Thalarctos maritimus</name>
    <dbReference type="NCBI Taxonomy" id="29073"/>
    <lineage>
        <taxon>Eukaryota</taxon>
        <taxon>Metazoa</taxon>
        <taxon>Chordata</taxon>
        <taxon>Craniata</taxon>
        <taxon>Vertebrata</taxon>
        <taxon>Euteleostomi</taxon>
        <taxon>Mammalia</taxon>
        <taxon>Eutheria</taxon>
        <taxon>Laurasiatheria</taxon>
        <taxon>Carnivora</taxon>
        <taxon>Caniformia</taxon>
        <taxon>Ursidae</taxon>
        <taxon>Ursus</taxon>
    </lineage>
</organism>
<dbReference type="KEGG" id="umr:103663228"/>
<protein>
    <submittedName>
        <fullName evidence="3">Uncharacterized protein LOC103663228</fullName>
    </submittedName>
</protein>
<evidence type="ECO:0000313" key="3">
    <source>
        <dbReference type="RefSeq" id="XP_040476068.1"/>
    </source>
</evidence>
<feature type="compositionally biased region" description="Low complexity" evidence="1">
    <location>
        <begin position="42"/>
        <end position="52"/>
    </location>
</feature>
<evidence type="ECO:0000313" key="2">
    <source>
        <dbReference type="Proteomes" id="UP000261680"/>
    </source>
</evidence>